<dbReference type="AlphaFoldDB" id="A0A644TJT2"/>
<gene>
    <name evidence="2" type="ORF">SDC9_12364</name>
</gene>
<protein>
    <recommendedName>
        <fullName evidence="3">Photosystem I assembly protein Ycf3</fullName>
    </recommendedName>
</protein>
<proteinExistence type="predicted"/>
<feature type="compositionally biased region" description="Basic and acidic residues" evidence="1">
    <location>
        <begin position="167"/>
        <end position="227"/>
    </location>
</feature>
<feature type="region of interest" description="Disordered" evidence="1">
    <location>
        <begin position="160"/>
        <end position="227"/>
    </location>
</feature>
<accession>A0A644TJT2</accession>
<dbReference type="SUPFAM" id="SSF48452">
    <property type="entry name" value="TPR-like"/>
    <property type="match status" value="1"/>
</dbReference>
<evidence type="ECO:0000256" key="1">
    <source>
        <dbReference type="SAM" id="MobiDB-lite"/>
    </source>
</evidence>
<comment type="caution">
    <text evidence="2">The sequence shown here is derived from an EMBL/GenBank/DDBJ whole genome shotgun (WGS) entry which is preliminary data.</text>
</comment>
<dbReference type="PROSITE" id="PS51257">
    <property type="entry name" value="PROKAR_LIPOPROTEIN"/>
    <property type="match status" value="1"/>
</dbReference>
<reference evidence="2" key="1">
    <citation type="submission" date="2019-08" db="EMBL/GenBank/DDBJ databases">
        <authorList>
            <person name="Kucharzyk K."/>
            <person name="Murdoch R.W."/>
            <person name="Higgins S."/>
            <person name="Loffler F."/>
        </authorList>
    </citation>
    <scope>NUCLEOTIDE SEQUENCE</scope>
</reference>
<sequence>MKKLVFGILILFIFASCDKEKNYLREGNRDFEEKQYAKAEDNFRKSLNIDSTYKKAQFNLANSTYKQNKEDQYNQSLLYYEKALAQDTIMDTLFTANTLYNRGNTNFKLALLDSLEKGEKYTEGLKKAVEDYKKALKLNPQDTSAKYNLSLAMRLLKQNQNQNKQNKNQEDKNQQQKSKQQEQNKPKQNQDSKRMLEALKNNEKNTLEKLKKEKDKKVINSRNNKDW</sequence>
<dbReference type="EMBL" id="VSSQ01000033">
    <property type="protein sequence ID" value="MPL66677.1"/>
    <property type="molecule type" value="Genomic_DNA"/>
</dbReference>
<evidence type="ECO:0000313" key="2">
    <source>
        <dbReference type="EMBL" id="MPL66677.1"/>
    </source>
</evidence>
<dbReference type="Gene3D" id="1.25.40.10">
    <property type="entry name" value="Tetratricopeptide repeat domain"/>
    <property type="match status" value="1"/>
</dbReference>
<organism evidence="2">
    <name type="scientific">bioreactor metagenome</name>
    <dbReference type="NCBI Taxonomy" id="1076179"/>
    <lineage>
        <taxon>unclassified sequences</taxon>
        <taxon>metagenomes</taxon>
        <taxon>ecological metagenomes</taxon>
    </lineage>
</organism>
<evidence type="ECO:0008006" key="3">
    <source>
        <dbReference type="Google" id="ProtNLM"/>
    </source>
</evidence>
<name>A0A644TJT2_9ZZZZ</name>
<dbReference type="InterPro" id="IPR011990">
    <property type="entry name" value="TPR-like_helical_dom_sf"/>
</dbReference>